<comment type="function">
    <text evidence="1">May act as a substrate-specific adapter of an E3 ubiquitin-protein ligase complex (CUL3-RBX1-BTB) which mediates the ubiquitination and subsequent proteasomal degradation of target proteins.</text>
</comment>
<feature type="coiled-coil region" evidence="3">
    <location>
        <begin position="59"/>
        <end position="86"/>
    </location>
</feature>
<accession>A0A8T2Q6P6</accession>
<reference evidence="5" key="1">
    <citation type="submission" date="2021-08" db="EMBL/GenBank/DDBJ databases">
        <title>WGS assembly of Ceratopteris richardii.</title>
        <authorList>
            <person name="Marchant D.B."/>
            <person name="Chen G."/>
            <person name="Jenkins J."/>
            <person name="Shu S."/>
            <person name="Leebens-Mack J."/>
            <person name="Grimwood J."/>
            <person name="Schmutz J."/>
            <person name="Soltis P."/>
            <person name="Soltis D."/>
            <person name="Chen Z.-H."/>
        </authorList>
    </citation>
    <scope>NUCLEOTIDE SEQUENCE</scope>
    <source>
        <strain evidence="5">Whitten #5841</strain>
        <tissue evidence="5">Leaf</tissue>
    </source>
</reference>
<dbReference type="SMART" id="SM00225">
    <property type="entry name" value="BTB"/>
    <property type="match status" value="1"/>
</dbReference>
<dbReference type="CDD" id="cd18186">
    <property type="entry name" value="BTB_POZ_ZBTB_KLHL-like"/>
    <property type="match status" value="1"/>
</dbReference>
<protein>
    <recommendedName>
        <fullName evidence="4">BTB domain-containing protein</fullName>
    </recommendedName>
</protein>
<keyword evidence="3" id="KW-0175">Coiled coil</keyword>
<dbReference type="PANTHER" id="PTHR47274">
    <property type="entry name" value="BTB/POZ DOMAIN CONTAINING PROTEIN, EXPRESSED-RELATED"/>
    <property type="match status" value="1"/>
</dbReference>
<dbReference type="Gene3D" id="1.25.40.420">
    <property type="match status" value="1"/>
</dbReference>
<evidence type="ECO:0000259" key="4">
    <source>
        <dbReference type="PROSITE" id="PS50097"/>
    </source>
</evidence>
<comment type="caution">
    <text evidence="5">The sequence shown here is derived from an EMBL/GenBank/DDBJ whole genome shotgun (WGS) entry which is preliminary data.</text>
</comment>
<proteinExistence type="predicted"/>
<gene>
    <name evidence="5" type="ORF">KP509_37G033300</name>
</gene>
<dbReference type="OrthoDB" id="6359816at2759"/>
<feature type="domain" description="BTB" evidence="4">
    <location>
        <begin position="105"/>
        <end position="169"/>
    </location>
</feature>
<dbReference type="OMA" id="NAMFENE"/>
<comment type="pathway">
    <text evidence="2">Protein modification; protein ubiquitination.</text>
</comment>
<evidence type="ECO:0000313" key="6">
    <source>
        <dbReference type="Proteomes" id="UP000825935"/>
    </source>
</evidence>
<dbReference type="PANTHER" id="PTHR47274:SF1">
    <property type="entry name" value="BTB_POZ DOMAIN CONTAINING PROTEIN, EXPRESSED"/>
    <property type="match status" value="1"/>
</dbReference>
<dbReference type="InterPro" id="IPR044784">
    <property type="entry name" value="At1g01640-like"/>
</dbReference>
<dbReference type="PROSITE" id="PS50097">
    <property type="entry name" value="BTB"/>
    <property type="match status" value="1"/>
</dbReference>
<dbReference type="Gene3D" id="3.30.710.10">
    <property type="entry name" value="Potassium Channel Kv1.1, Chain A"/>
    <property type="match status" value="1"/>
</dbReference>
<dbReference type="InterPro" id="IPR000210">
    <property type="entry name" value="BTB/POZ_dom"/>
</dbReference>
<dbReference type="Proteomes" id="UP000825935">
    <property type="component" value="Chromosome 37"/>
</dbReference>
<evidence type="ECO:0000256" key="3">
    <source>
        <dbReference type="SAM" id="Coils"/>
    </source>
</evidence>
<dbReference type="AlphaFoldDB" id="A0A8T2Q6P6"/>
<name>A0A8T2Q6P6_CERRI</name>
<evidence type="ECO:0000313" key="5">
    <source>
        <dbReference type="EMBL" id="KAH7279727.1"/>
    </source>
</evidence>
<dbReference type="Pfam" id="PF00651">
    <property type="entry name" value="BTB"/>
    <property type="match status" value="1"/>
</dbReference>
<evidence type="ECO:0000256" key="2">
    <source>
        <dbReference type="ARBA" id="ARBA00004906"/>
    </source>
</evidence>
<dbReference type="InterPro" id="IPR011333">
    <property type="entry name" value="SKP1/BTB/POZ_sf"/>
</dbReference>
<sequence length="266" mass="30484">MTDETTSPLQTVNKPRSYVYLDNDTSTLRSCEFNDGILRCRGCNYILSNEHVTACRYCLGDLNTKNKKLRSSLNEMRAEVLSLQKEMEFLRTWDERFVNGTASSGDITLKTKDGFCFTTYRFLLASRSSVFRRILEKKPLSELEIEDMTAHELGCLIDYLYRARVEQEAMERLAPGLLVAAHRYQILPLKAACEQHLTHRVHTENVVSMIELAFKSNAASLKEAAFHVAASIYKELMSCPDMKNLLEREPRIAAEMLKEILVRTNL</sequence>
<evidence type="ECO:0000256" key="1">
    <source>
        <dbReference type="ARBA" id="ARBA00002668"/>
    </source>
</evidence>
<organism evidence="5 6">
    <name type="scientific">Ceratopteris richardii</name>
    <name type="common">Triangle waterfern</name>
    <dbReference type="NCBI Taxonomy" id="49495"/>
    <lineage>
        <taxon>Eukaryota</taxon>
        <taxon>Viridiplantae</taxon>
        <taxon>Streptophyta</taxon>
        <taxon>Embryophyta</taxon>
        <taxon>Tracheophyta</taxon>
        <taxon>Polypodiopsida</taxon>
        <taxon>Polypodiidae</taxon>
        <taxon>Polypodiales</taxon>
        <taxon>Pteridineae</taxon>
        <taxon>Pteridaceae</taxon>
        <taxon>Parkerioideae</taxon>
        <taxon>Ceratopteris</taxon>
    </lineage>
</organism>
<keyword evidence="6" id="KW-1185">Reference proteome</keyword>
<dbReference type="SUPFAM" id="SSF54695">
    <property type="entry name" value="POZ domain"/>
    <property type="match status" value="1"/>
</dbReference>
<dbReference type="EMBL" id="CM035442">
    <property type="protein sequence ID" value="KAH7279727.1"/>
    <property type="molecule type" value="Genomic_DNA"/>
</dbReference>